<dbReference type="OrthoDB" id="3365616at2759"/>
<evidence type="ECO:0000313" key="3">
    <source>
        <dbReference type="Proteomes" id="UP000245768"/>
    </source>
</evidence>
<feature type="compositionally biased region" description="Low complexity" evidence="1">
    <location>
        <begin position="290"/>
        <end position="311"/>
    </location>
</feature>
<dbReference type="EMBL" id="KZ819634">
    <property type="protein sequence ID" value="PWN92662.1"/>
    <property type="molecule type" value="Genomic_DNA"/>
</dbReference>
<keyword evidence="3" id="KW-1185">Reference proteome</keyword>
<gene>
    <name evidence="2" type="ORF">FA10DRAFT_257118</name>
</gene>
<feature type="compositionally biased region" description="Low complexity" evidence="1">
    <location>
        <begin position="805"/>
        <end position="816"/>
    </location>
</feature>
<accession>A0A316YU86</accession>
<evidence type="ECO:0000256" key="1">
    <source>
        <dbReference type="SAM" id="MobiDB-lite"/>
    </source>
</evidence>
<dbReference type="Gene3D" id="2.60.40.640">
    <property type="match status" value="1"/>
</dbReference>
<evidence type="ECO:0000313" key="2">
    <source>
        <dbReference type="EMBL" id="PWN92662.1"/>
    </source>
</evidence>
<dbReference type="Proteomes" id="UP000245768">
    <property type="component" value="Unassembled WGS sequence"/>
</dbReference>
<protein>
    <submittedName>
        <fullName evidence="2">Uncharacterized protein</fullName>
    </submittedName>
</protein>
<dbReference type="AlphaFoldDB" id="A0A316YU86"/>
<feature type="compositionally biased region" description="Low complexity" evidence="1">
    <location>
        <begin position="770"/>
        <end position="784"/>
    </location>
</feature>
<organism evidence="2 3">
    <name type="scientific">Acaromyces ingoldii</name>
    <dbReference type="NCBI Taxonomy" id="215250"/>
    <lineage>
        <taxon>Eukaryota</taxon>
        <taxon>Fungi</taxon>
        <taxon>Dikarya</taxon>
        <taxon>Basidiomycota</taxon>
        <taxon>Ustilaginomycotina</taxon>
        <taxon>Exobasidiomycetes</taxon>
        <taxon>Exobasidiales</taxon>
        <taxon>Cryptobasidiaceae</taxon>
        <taxon>Acaromyces</taxon>
    </lineage>
</organism>
<dbReference type="STRING" id="215250.A0A316YU86"/>
<feature type="compositionally biased region" description="Low complexity" evidence="1">
    <location>
        <begin position="659"/>
        <end position="715"/>
    </location>
</feature>
<feature type="compositionally biased region" description="Acidic residues" evidence="1">
    <location>
        <begin position="831"/>
        <end position="842"/>
    </location>
</feature>
<feature type="region of interest" description="Disordered" evidence="1">
    <location>
        <begin position="290"/>
        <end position="318"/>
    </location>
</feature>
<feature type="compositionally biased region" description="Low complexity" evidence="1">
    <location>
        <begin position="27"/>
        <end position="45"/>
    </location>
</feature>
<feature type="compositionally biased region" description="Pro residues" evidence="1">
    <location>
        <begin position="640"/>
        <end position="651"/>
    </location>
</feature>
<feature type="compositionally biased region" description="Pro residues" evidence="1">
    <location>
        <begin position="785"/>
        <end position="804"/>
    </location>
</feature>
<sequence>MSRRDQIFQTFAAVQDSVYQLIDERTSSFGHAPGPSAPSSSSSAGTGANVRRSDTTATTAPPLYHRQPRQGADEDEVPDEVRNAAPGHAQEALDQMPRTRMAKGDAREARRAAAALREEQLRSGALKTRHSFASQNGRVLLDVSTPPQKTLTFMGGSQQRGTGAIKGKVTVHAQEGDRVSAIRLKIKAVAKVQVPRAGTAQAPFPLSQAHPNIEPCVEKEVLLLQLESKLWTATKNKDAPSTFPAVEDPTVLTKGSHDFAFSIDLPAQTSKGEALPPSFVLQPVITANQAAQSQQQRRQQQQQQQQQQRRSGGSGLDDMRGKVAALTSALPLPGATTEWASVKWYAKLTVERPGMFRANDRVFAPFVYLPPPPAGKDVEPLLHRRLRLAAEIDATLRASFAARNARADAASGLQMMLDKLAEPLGQWEPVRLVDPMLQGGKGKQRKAAAAAAAAAASPAKGNDAGPGFFSKLLFGAQVTQTAPNAPSSESWTLLLPRKPKLFALRSGIPYLLIRDVEWKGHQLDEAALSRVPTVALYQRTRTYARAKGPVSGHLVRNMSLGRQSADADPIQSVDFTPKNTTAKSGIVNRRKDSYLGIVDLPPTCSPCFDTSILTLEYFVGVQLVRNGPLVHSEPVVLSCPPPMPPPAPQPPSGQRRRAAAAAVGSSSSNRPQASRTPTTSKPAKPSPSRVPSSAAAAAAAANPASPARTSTGQPARRPPPPAQAQAGPSSRPATQPARTSTQHNHGYPDEKRRLASSPASSPSPSPAPPSVAAQAAAAAAQTSAAPPPLPSRAQAPLPPLPPAAAPTTAPHSTQSSVNGHGTPIGGGPDHELDDDDDDEDEAASSTGHTSHDAHAWRFAEDDLVTDLPPSYFEATGVQDRDD</sequence>
<feature type="region of interest" description="Disordered" evidence="1">
    <location>
        <begin position="863"/>
        <end position="882"/>
    </location>
</feature>
<reference evidence="2 3" key="1">
    <citation type="journal article" date="2018" name="Mol. Biol. Evol.">
        <title>Broad Genomic Sampling Reveals a Smut Pathogenic Ancestry of the Fungal Clade Ustilaginomycotina.</title>
        <authorList>
            <person name="Kijpornyongpan T."/>
            <person name="Mondo S.J."/>
            <person name="Barry K."/>
            <person name="Sandor L."/>
            <person name="Lee J."/>
            <person name="Lipzen A."/>
            <person name="Pangilinan J."/>
            <person name="LaButti K."/>
            <person name="Hainaut M."/>
            <person name="Henrissat B."/>
            <person name="Grigoriev I.V."/>
            <person name="Spatafora J.W."/>
            <person name="Aime M.C."/>
        </authorList>
    </citation>
    <scope>NUCLEOTIDE SEQUENCE [LARGE SCALE GENOMIC DNA]</scope>
    <source>
        <strain evidence="2 3">MCA 4198</strain>
    </source>
</reference>
<feature type="compositionally biased region" description="Low complexity" evidence="1">
    <location>
        <begin position="723"/>
        <end position="733"/>
    </location>
</feature>
<dbReference type="InterPro" id="IPR014752">
    <property type="entry name" value="Arrestin-like_C"/>
</dbReference>
<proteinExistence type="predicted"/>
<name>A0A316YU86_9BASI</name>
<dbReference type="InParanoid" id="A0A316YU86"/>
<feature type="region of interest" description="Disordered" evidence="1">
    <location>
        <begin position="25"/>
        <end position="79"/>
    </location>
</feature>
<feature type="region of interest" description="Disordered" evidence="1">
    <location>
        <begin position="640"/>
        <end position="856"/>
    </location>
</feature>
<dbReference type="GeneID" id="37041755"/>
<dbReference type="RefSeq" id="XP_025379860.1">
    <property type="nucleotide sequence ID" value="XM_025519839.1"/>
</dbReference>